<dbReference type="PANTHER" id="PTHR45640">
    <property type="entry name" value="HEAT SHOCK PROTEIN HSP-12.2-RELATED"/>
    <property type="match status" value="1"/>
</dbReference>
<dbReference type="PROSITE" id="PS01031">
    <property type="entry name" value="SHSP"/>
    <property type="match status" value="1"/>
</dbReference>
<reference evidence="5" key="2">
    <citation type="submission" date="2025-09" db="UniProtKB">
        <authorList>
            <consortium name="Ensembl"/>
        </authorList>
    </citation>
    <scope>IDENTIFICATION</scope>
</reference>
<dbReference type="GeneTree" id="ENSGT00940000155882"/>
<dbReference type="OMA" id="MSCGEYD"/>
<dbReference type="Pfam" id="PF00011">
    <property type="entry name" value="HSP20"/>
    <property type="match status" value="1"/>
</dbReference>
<dbReference type="AlphaFoldDB" id="A0A8C5AWT7"/>
<dbReference type="Ensembl" id="ENSGMOT00000046790.1">
    <property type="protein sequence ID" value="ENSGMOP00000037884.1"/>
    <property type="gene ID" value="ENSGMOG00000032548.1"/>
</dbReference>
<dbReference type="GO" id="GO:0005737">
    <property type="term" value="C:cytoplasm"/>
    <property type="evidence" value="ECO:0007669"/>
    <property type="project" value="TreeGrafter"/>
</dbReference>
<evidence type="ECO:0000256" key="2">
    <source>
        <dbReference type="RuleBase" id="RU003616"/>
    </source>
</evidence>
<gene>
    <name evidence="5" type="primary">si:dkey-1k23.3</name>
</gene>
<dbReference type="GO" id="GO:0009408">
    <property type="term" value="P:response to heat"/>
    <property type="evidence" value="ECO:0007669"/>
    <property type="project" value="TreeGrafter"/>
</dbReference>
<evidence type="ECO:0000256" key="3">
    <source>
        <dbReference type="SAM" id="MobiDB-lite"/>
    </source>
</evidence>
<dbReference type="GO" id="GO:0005634">
    <property type="term" value="C:nucleus"/>
    <property type="evidence" value="ECO:0007669"/>
    <property type="project" value="TreeGrafter"/>
</dbReference>
<evidence type="ECO:0000313" key="5">
    <source>
        <dbReference type="Ensembl" id="ENSGMOP00000037884.1"/>
    </source>
</evidence>
<dbReference type="Gene3D" id="2.60.40.790">
    <property type="match status" value="1"/>
</dbReference>
<organism evidence="5 6">
    <name type="scientific">Gadus morhua</name>
    <name type="common">Atlantic cod</name>
    <dbReference type="NCBI Taxonomy" id="8049"/>
    <lineage>
        <taxon>Eukaryota</taxon>
        <taxon>Metazoa</taxon>
        <taxon>Chordata</taxon>
        <taxon>Craniata</taxon>
        <taxon>Vertebrata</taxon>
        <taxon>Euteleostomi</taxon>
        <taxon>Actinopterygii</taxon>
        <taxon>Neopterygii</taxon>
        <taxon>Teleostei</taxon>
        <taxon>Neoteleostei</taxon>
        <taxon>Acanthomorphata</taxon>
        <taxon>Zeiogadaria</taxon>
        <taxon>Gadariae</taxon>
        <taxon>Gadiformes</taxon>
        <taxon>Gadoidei</taxon>
        <taxon>Gadidae</taxon>
        <taxon>Gadus</taxon>
    </lineage>
</organism>
<dbReference type="CDD" id="cd06526">
    <property type="entry name" value="metazoan_ACD"/>
    <property type="match status" value="1"/>
</dbReference>
<dbReference type="Proteomes" id="UP000694546">
    <property type="component" value="Chromosome 8"/>
</dbReference>
<dbReference type="GO" id="GO:0051082">
    <property type="term" value="F:unfolded protein binding"/>
    <property type="evidence" value="ECO:0007669"/>
    <property type="project" value="TreeGrafter"/>
</dbReference>
<accession>A0A8C5AWT7</accession>
<dbReference type="PANTHER" id="PTHR45640:SF7">
    <property type="entry name" value="HEAT SHOCK PROTEIN BETA-1"/>
    <property type="match status" value="1"/>
</dbReference>
<feature type="domain" description="SHSP" evidence="4">
    <location>
        <begin position="78"/>
        <end position="186"/>
    </location>
</feature>
<comment type="similarity">
    <text evidence="1 2">Belongs to the small heat shock protein (HSP20) family.</text>
</comment>
<feature type="region of interest" description="Disordered" evidence="3">
    <location>
        <begin position="196"/>
        <end position="356"/>
    </location>
</feature>
<keyword evidence="6" id="KW-1185">Reference proteome</keyword>
<dbReference type="GO" id="GO:0042026">
    <property type="term" value="P:protein refolding"/>
    <property type="evidence" value="ECO:0007669"/>
    <property type="project" value="TreeGrafter"/>
</dbReference>
<dbReference type="OrthoDB" id="1431247at2759"/>
<sequence>MADQVELDRRVDAEKKNDWYPLRRWWRPCRAFNQDCGQTPLQDPGWWGMDLLQRGWSSGRPWPECTSSPLIVPMHPESGYWGPSGPGVGQAEQYKWRVVLDVAHFAPSEIWIGTAGGVLEIRGKHKDRSDEHGSIARCFTRKYRLPIGIDLSKITAMHSGDGIMHVEAPLTEFTAPANIVIPIQVEREVQELRQGEEYPEDRAAPREVAATAPGDPGSAAPEPPTDGTDHGEESLASVEAPTGSPMDEPLQHDMGRKQDEQKEKEQVEEGKEQEARGEVAKESSSAPGPGEGPENLPTPMEHHQAPEESPESPGTTPSDQKEEAGNALLEGQPEVSSRETSVEATQIEVPTEGQSP</sequence>
<proteinExistence type="inferred from homology"/>
<dbReference type="InterPro" id="IPR001436">
    <property type="entry name" value="Alpha-crystallin/sHSP_animal"/>
</dbReference>
<dbReference type="InterPro" id="IPR002068">
    <property type="entry name" value="A-crystallin/Hsp20_dom"/>
</dbReference>
<evidence type="ECO:0000313" key="6">
    <source>
        <dbReference type="Proteomes" id="UP000694546"/>
    </source>
</evidence>
<dbReference type="PRINTS" id="PR00299">
    <property type="entry name" value="ACRYSTALLIN"/>
</dbReference>
<feature type="compositionally biased region" description="Basic and acidic residues" evidence="3">
    <location>
        <begin position="249"/>
        <end position="281"/>
    </location>
</feature>
<feature type="compositionally biased region" description="Basic and acidic residues" evidence="3">
    <location>
        <begin position="196"/>
        <end position="205"/>
    </location>
</feature>
<protein>
    <submittedName>
        <fullName evidence="5">Si:dkey-1k23.3</fullName>
    </submittedName>
</protein>
<dbReference type="InterPro" id="IPR008978">
    <property type="entry name" value="HSP20-like_chaperone"/>
</dbReference>
<evidence type="ECO:0000256" key="1">
    <source>
        <dbReference type="PROSITE-ProRule" id="PRU00285"/>
    </source>
</evidence>
<dbReference type="SUPFAM" id="SSF49764">
    <property type="entry name" value="HSP20-like chaperones"/>
    <property type="match status" value="1"/>
</dbReference>
<reference evidence="5" key="1">
    <citation type="submission" date="2025-08" db="UniProtKB">
        <authorList>
            <consortium name="Ensembl"/>
        </authorList>
    </citation>
    <scope>IDENTIFICATION</scope>
</reference>
<name>A0A8C5AWT7_GADMO</name>
<dbReference type="GO" id="GO:0043066">
    <property type="term" value="P:negative regulation of apoptotic process"/>
    <property type="evidence" value="ECO:0007669"/>
    <property type="project" value="TreeGrafter"/>
</dbReference>
<evidence type="ECO:0000259" key="4">
    <source>
        <dbReference type="PROSITE" id="PS01031"/>
    </source>
</evidence>